<dbReference type="KEGG" id="nsr:NS506_00852"/>
<accession>A0ABC8ALK7</accession>
<sequence length="423" mass="47850">MPVTGRVWRRRHRHLRSKDRILKAIKNSQRAAAGPLEELIYRAGELKAELVAFAQSSRFDRQLTAALIDAADDQGYLDEDLAILTVDHFALQHRLPDGRTVVERFVAQHRPPLSGGDRELLLGWRDVVEGCFEVRLVDGVEIVLHNLIDDLVYRVYSNLGAAPFARLRKGMFAIARIVPLSQDADAWLVSGNFVALPKSAVRQVAQNALTILTAHSELLRRNPELLRRAWEMQAQDRADFIDLFGGDLVVLPVEEFREGLSEHYRRRRQKALAGLDDKAAKRAAAAGPTPDMLAELPEQLWDAETVGVIYDEVEGLNFYGDFGRLEALFADPALAGDRTYLAVLRGYLRDDSVSTLPIRRLVERHREGADPVFRKLLGKPGFCWDRDGEALLRRRKKEFFDRAPTPSISVVGERLAELLRRNR</sequence>
<dbReference type="Proteomes" id="UP000180166">
    <property type="component" value="Chromosome"/>
</dbReference>
<dbReference type="RefSeq" id="WP_197707881.1">
    <property type="nucleotide sequence ID" value="NZ_AP017900.1"/>
</dbReference>
<dbReference type="EMBL" id="CP017839">
    <property type="protein sequence ID" value="APA94928.1"/>
    <property type="molecule type" value="Genomic_DNA"/>
</dbReference>
<protein>
    <submittedName>
        <fullName evidence="1">Uncharacterized protein</fullName>
    </submittedName>
</protein>
<gene>
    <name evidence="1" type="ORF">NS506_00852</name>
</gene>
<reference evidence="1 2" key="1">
    <citation type="submission" date="2016-10" db="EMBL/GenBank/DDBJ databases">
        <title>Genome sequence of Nocardia seriolae strain EM150506, isolated from Anguila japonica.</title>
        <authorList>
            <person name="Han H.-J."/>
        </authorList>
    </citation>
    <scope>NUCLEOTIDE SEQUENCE [LARGE SCALE GENOMIC DNA]</scope>
    <source>
        <strain evidence="1 2">EM150506</strain>
    </source>
</reference>
<evidence type="ECO:0000313" key="1">
    <source>
        <dbReference type="EMBL" id="APA94928.1"/>
    </source>
</evidence>
<evidence type="ECO:0000313" key="2">
    <source>
        <dbReference type="Proteomes" id="UP000180166"/>
    </source>
</evidence>
<organism evidence="1 2">
    <name type="scientific">Nocardia seriolae</name>
    <dbReference type="NCBI Taxonomy" id="37332"/>
    <lineage>
        <taxon>Bacteria</taxon>
        <taxon>Bacillati</taxon>
        <taxon>Actinomycetota</taxon>
        <taxon>Actinomycetes</taxon>
        <taxon>Mycobacteriales</taxon>
        <taxon>Nocardiaceae</taxon>
        <taxon>Nocardia</taxon>
    </lineage>
</organism>
<dbReference type="AlphaFoldDB" id="A0ABC8ALK7"/>
<proteinExistence type="predicted"/>
<name>A0ABC8ALK7_9NOCA</name>